<dbReference type="Gene3D" id="3.40.30.10">
    <property type="entry name" value="Glutaredoxin"/>
    <property type="match status" value="1"/>
</dbReference>
<dbReference type="PROSITE" id="PS51352">
    <property type="entry name" value="THIOREDOXIN_2"/>
    <property type="match status" value="1"/>
</dbReference>
<evidence type="ECO:0000313" key="8">
    <source>
        <dbReference type="Proteomes" id="UP000627292"/>
    </source>
</evidence>
<dbReference type="SUPFAM" id="SSF52833">
    <property type="entry name" value="Thioredoxin-like"/>
    <property type="match status" value="1"/>
</dbReference>
<keyword evidence="8" id="KW-1185">Reference proteome</keyword>
<dbReference type="InterPro" id="IPR013766">
    <property type="entry name" value="Thioredoxin_domain"/>
</dbReference>
<reference evidence="7" key="1">
    <citation type="journal article" date="2014" name="Int. J. Syst. Evol. Microbiol.">
        <title>Complete genome sequence of Corynebacterium casei LMG S-19264T (=DSM 44701T), isolated from a smear-ripened cheese.</title>
        <authorList>
            <consortium name="US DOE Joint Genome Institute (JGI-PGF)"/>
            <person name="Walter F."/>
            <person name="Albersmeier A."/>
            <person name="Kalinowski J."/>
            <person name="Ruckert C."/>
        </authorList>
    </citation>
    <scope>NUCLEOTIDE SEQUENCE</scope>
    <source>
        <strain evidence="7">CGMCC 1.15290</strain>
    </source>
</reference>
<evidence type="ECO:0000256" key="2">
    <source>
        <dbReference type="ARBA" id="ARBA00022748"/>
    </source>
</evidence>
<dbReference type="GO" id="GO:0030313">
    <property type="term" value="C:cell envelope"/>
    <property type="evidence" value="ECO:0007669"/>
    <property type="project" value="UniProtKB-SubCell"/>
</dbReference>
<dbReference type="GO" id="GO:0016209">
    <property type="term" value="F:antioxidant activity"/>
    <property type="evidence" value="ECO:0007669"/>
    <property type="project" value="InterPro"/>
</dbReference>
<dbReference type="InterPro" id="IPR036249">
    <property type="entry name" value="Thioredoxin-like_sf"/>
</dbReference>
<dbReference type="PANTHER" id="PTHR42852">
    <property type="entry name" value="THIOL:DISULFIDE INTERCHANGE PROTEIN DSBE"/>
    <property type="match status" value="1"/>
</dbReference>
<proteinExistence type="predicted"/>
<evidence type="ECO:0000313" key="7">
    <source>
        <dbReference type="EMBL" id="GGH64200.1"/>
    </source>
</evidence>
<name>A0A917MU36_9BACT</name>
<keyword evidence="2" id="KW-0201">Cytochrome c-type biogenesis</keyword>
<feature type="chain" id="PRO_5037632234" description="Thioredoxin domain-containing protein" evidence="5">
    <location>
        <begin position="26"/>
        <end position="261"/>
    </location>
</feature>
<evidence type="ECO:0000256" key="1">
    <source>
        <dbReference type="ARBA" id="ARBA00004196"/>
    </source>
</evidence>
<evidence type="ECO:0000256" key="3">
    <source>
        <dbReference type="ARBA" id="ARBA00023157"/>
    </source>
</evidence>
<sequence length="261" mass="29255">MMRFVSLFPKLAVAAAFAMPGTLYAQADSLVLKQWKAEQKVLWATYKDSTEETRQLAEEKIMEAFVSNHTTSEVSLDVIKECFFPIAKEAGYIKGLFAKLAPQVQSSAKGKQVTEQIATLEKTAVGAIAPDFEQTSTEGKKVKLSDFRGKYVLVDFWASWCKPCRKENPFLVKAYDTFKNRNFTILGISLDITKEAWLQAVAEDKLAWMQVAEIESKSNSAADLYSIQAIPQNVLINPEGKIIARNLRGEQVMEALNRFIP</sequence>
<keyword evidence="3" id="KW-1015">Disulfide bond</keyword>
<dbReference type="EMBL" id="BMIB01000002">
    <property type="protein sequence ID" value="GGH64200.1"/>
    <property type="molecule type" value="Genomic_DNA"/>
</dbReference>
<accession>A0A917MU36</accession>
<comment type="caution">
    <text evidence="7">The sequence shown here is derived from an EMBL/GenBank/DDBJ whole genome shotgun (WGS) entry which is preliminary data.</text>
</comment>
<evidence type="ECO:0000259" key="6">
    <source>
        <dbReference type="PROSITE" id="PS51352"/>
    </source>
</evidence>
<evidence type="ECO:0000256" key="5">
    <source>
        <dbReference type="SAM" id="SignalP"/>
    </source>
</evidence>
<evidence type="ECO:0000256" key="4">
    <source>
        <dbReference type="ARBA" id="ARBA00023284"/>
    </source>
</evidence>
<feature type="domain" description="Thioredoxin" evidence="6">
    <location>
        <begin position="123"/>
        <end position="261"/>
    </location>
</feature>
<reference evidence="7" key="2">
    <citation type="submission" date="2020-09" db="EMBL/GenBank/DDBJ databases">
        <authorList>
            <person name="Sun Q."/>
            <person name="Zhou Y."/>
        </authorList>
    </citation>
    <scope>NUCLEOTIDE SEQUENCE</scope>
    <source>
        <strain evidence="7">CGMCC 1.15290</strain>
    </source>
</reference>
<organism evidence="7 8">
    <name type="scientific">Filimonas zeae</name>
    <dbReference type="NCBI Taxonomy" id="1737353"/>
    <lineage>
        <taxon>Bacteria</taxon>
        <taxon>Pseudomonadati</taxon>
        <taxon>Bacteroidota</taxon>
        <taxon>Chitinophagia</taxon>
        <taxon>Chitinophagales</taxon>
        <taxon>Chitinophagaceae</taxon>
        <taxon>Filimonas</taxon>
    </lineage>
</organism>
<dbReference type="GO" id="GO:0017004">
    <property type="term" value="P:cytochrome complex assembly"/>
    <property type="evidence" value="ECO:0007669"/>
    <property type="project" value="UniProtKB-KW"/>
</dbReference>
<dbReference type="InterPro" id="IPR050553">
    <property type="entry name" value="Thioredoxin_ResA/DsbE_sf"/>
</dbReference>
<feature type="signal peptide" evidence="5">
    <location>
        <begin position="1"/>
        <end position="25"/>
    </location>
</feature>
<dbReference type="RefSeq" id="WP_188951502.1">
    <property type="nucleotide sequence ID" value="NZ_BMIB01000002.1"/>
</dbReference>
<gene>
    <name evidence="7" type="ORF">GCM10011379_15980</name>
</gene>
<comment type="subcellular location">
    <subcellularLocation>
        <location evidence="1">Cell envelope</location>
    </subcellularLocation>
</comment>
<dbReference type="PANTHER" id="PTHR42852:SF6">
    <property type="entry name" value="THIOL:DISULFIDE INTERCHANGE PROTEIN DSBE"/>
    <property type="match status" value="1"/>
</dbReference>
<protein>
    <recommendedName>
        <fullName evidence="6">Thioredoxin domain-containing protein</fullName>
    </recommendedName>
</protein>
<keyword evidence="4" id="KW-0676">Redox-active center</keyword>
<dbReference type="AlphaFoldDB" id="A0A917MU36"/>
<dbReference type="CDD" id="cd02966">
    <property type="entry name" value="TlpA_like_family"/>
    <property type="match status" value="1"/>
</dbReference>
<dbReference type="Pfam" id="PF00578">
    <property type="entry name" value="AhpC-TSA"/>
    <property type="match status" value="1"/>
</dbReference>
<keyword evidence="5" id="KW-0732">Signal</keyword>
<dbReference type="InterPro" id="IPR000866">
    <property type="entry name" value="AhpC/TSA"/>
</dbReference>
<dbReference type="GO" id="GO:0016491">
    <property type="term" value="F:oxidoreductase activity"/>
    <property type="evidence" value="ECO:0007669"/>
    <property type="project" value="InterPro"/>
</dbReference>
<dbReference type="Proteomes" id="UP000627292">
    <property type="component" value="Unassembled WGS sequence"/>
</dbReference>